<evidence type="ECO:0000313" key="4">
    <source>
        <dbReference type="Proteomes" id="UP000032076"/>
    </source>
</evidence>
<dbReference type="Proteomes" id="UP000032076">
    <property type="component" value="Unassembled WGS sequence"/>
</dbReference>
<keyword evidence="5" id="KW-1185">Reference proteome</keyword>
<dbReference type="PANTHER" id="PTHR39158:SF1">
    <property type="entry name" value="DNAJ HOMOLOG SUBFAMILY C MEMBER 28"/>
    <property type="match status" value="1"/>
</dbReference>
<dbReference type="AlphaFoldDB" id="A0A090KPS2"/>
<feature type="domain" description="DnaJ homologue subfamily C member 28 conserved" evidence="1">
    <location>
        <begin position="7"/>
        <end position="73"/>
    </location>
</feature>
<dbReference type="EMBL" id="CCRF01000030">
    <property type="protein sequence ID" value="CEE00664.1"/>
    <property type="molecule type" value="Genomic_DNA"/>
</dbReference>
<dbReference type="STRING" id="35841.B4167_1402"/>
<dbReference type="Proteomes" id="UP000040576">
    <property type="component" value="Unassembled WGS sequence"/>
</dbReference>
<dbReference type="EMBL" id="JXLU01000002">
    <property type="protein sequence ID" value="KIO74449.1"/>
    <property type="molecule type" value="Genomic_DNA"/>
</dbReference>
<gene>
    <name evidence="3" type="ORF">B4167_1402</name>
    <name evidence="2" type="ORF">BT1A1_0814</name>
</gene>
<dbReference type="RefSeq" id="WP_034768389.1">
    <property type="nucleotide sequence ID" value="NZ_CCRF01000030.1"/>
</dbReference>
<reference evidence="2 5" key="1">
    <citation type="submission" date="2014-07" db="EMBL/GenBank/DDBJ databases">
        <authorList>
            <person name="Wibberg Daniel"/>
        </authorList>
    </citation>
    <scope>NUCLEOTIDE SEQUENCE [LARGE SCALE GENOMIC DNA]</scope>
</reference>
<dbReference type="GeneID" id="92959967"/>
<dbReference type="PANTHER" id="PTHR39158">
    <property type="entry name" value="OS08G0560600 PROTEIN"/>
    <property type="match status" value="1"/>
</dbReference>
<evidence type="ECO:0000313" key="2">
    <source>
        <dbReference type="EMBL" id="CEE00664.1"/>
    </source>
</evidence>
<evidence type="ECO:0000259" key="1">
    <source>
        <dbReference type="Pfam" id="PF09350"/>
    </source>
</evidence>
<dbReference type="InterPro" id="IPR052573">
    <property type="entry name" value="DnaJ_C_subfamily_28"/>
</dbReference>
<proteinExistence type="predicted"/>
<protein>
    <recommendedName>
        <fullName evidence="1">DnaJ homologue subfamily C member 28 conserved domain-containing protein</fullName>
    </recommendedName>
</protein>
<reference evidence="3 4" key="2">
    <citation type="submission" date="2015-01" db="EMBL/GenBank/DDBJ databases">
        <title>Draft Genome Sequences of Four Bacillus thermoamylovorans Strains, Isolated From Food Products.</title>
        <authorList>
            <person name="Krawcyk A.O."/>
            <person name="Berendsen E.M."/>
            <person name="Eijlander R.T."/>
            <person name="de Jong A."/>
            <person name="Wells-Bennik M."/>
            <person name="Kuipers O.P."/>
        </authorList>
    </citation>
    <scope>NUCLEOTIDE SEQUENCE [LARGE SCALE GENOMIC DNA]</scope>
    <source>
        <strain evidence="3 4">B4167</strain>
    </source>
</reference>
<dbReference type="Pfam" id="PF09350">
    <property type="entry name" value="DJC28_CD"/>
    <property type="match status" value="1"/>
</dbReference>
<dbReference type="InterPro" id="IPR018961">
    <property type="entry name" value="DnaJ_homolog_subfam-C_membr-28"/>
</dbReference>
<accession>A0A090KPS2</accession>
<dbReference type="PATRIC" id="fig|35841.6.peg.914"/>
<evidence type="ECO:0000313" key="5">
    <source>
        <dbReference type="Proteomes" id="UP000040576"/>
    </source>
</evidence>
<dbReference type="OrthoDB" id="9798476at2"/>
<name>A0A090KPS2_9BACI</name>
<evidence type="ECO:0000313" key="3">
    <source>
        <dbReference type="EMBL" id="KIO74449.1"/>
    </source>
</evidence>
<dbReference type="eggNOG" id="ENOG5032TNY">
    <property type="taxonomic scope" value="Bacteria"/>
</dbReference>
<organism evidence="2 5">
    <name type="scientific">Caldibacillus thermoamylovorans</name>
    <dbReference type="NCBI Taxonomy" id="35841"/>
    <lineage>
        <taxon>Bacteria</taxon>
        <taxon>Bacillati</taxon>
        <taxon>Bacillota</taxon>
        <taxon>Bacilli</taxon>
        <taxon>Bacillales</taxon>
        <taxon>Bacillaceae</taxon>
        <taxon>Caldibacillus</taxon>
    </lineage>
</organism>
<sequence length="125" mass="14781">MDLFWRIAEEKIQKAYQDGEFRNLKGMGKPLNLKDDSGIPKDLRMAYHILENAGFSPEEAELKKEIMTTQDLLKNCLNDEERKQFEQALSKKLLQYNSLLAKKRIRTNSSVFKNYQRKLEDRLLK</sequence>